<keyword evidence="4" id="KW-0677">Repeat</keyword>
<dbReference type="SUPFAM" id="SSF48439">
    <property type="entry name" value="Protein prenylyltransferase"/>
    <property type="match status" value="1"/>
</dbReference>
<dbReference type="GO" id="GO:0004662">
    <property type="term" value="F:CAAX-protein geranylgeranyltransferase activity"/>
    <property type="evidence" value="ECO:0007669"/>
    <property type="project" value="TreeGrafter"/>
</dbReference>
<dbReference type="Pfam" id="PF01239">
    <property type="entry name" value="PPTA"/>
    <property type="match status" value="2"/>
</dbReference>
<evidence type="ECO:0000256" key="2">
    <source>
        <dbReference type="ARBA" id="ARBA00022602"/>
    </source>
</evidence>
<keyword evidence="6" id="KW-1185">Reference proteome</keyword>
<comment type="similarity">
    <text evidence="1">Belongs to the protein prenyltransferase subunit alpha family.</text>
</comment>
<keyword evidence="2" id="KW-0637">Prenyltransferase</keyword>
<evidence type="ECO:0000256" key="1">
    <source>
        <dbReference type="ARBA" id="ARBA00006734"/>
    </source>
</evidence>
<dbReference type="GO" id="GO:0004660">
    <property type="term" value="F:protein farnesyltransferase activity"/>
    <property type="evidence" value="ECO:0007669"/>
    <property type="project" value="TreeGrafter"/>
</dbReference>
<gene>
    <name evidence="5" type="ORF">NE237_026839</name>
</gene>
<dbReference type="InterPro" id="IPR002088">
    <property type="entry name" value="Prenyl_trans_a"/>
</dbReference>
<name>A0A9Q0GQ26_9MAGN</name>
<dbReference type="Gene3D" id="1.25.40.120">
    <property type="entry name" value="Protein prenylyltransferase"/>
    <property type="match status" value="1"/>
</dbReference>
<comment type="caution">
    <text evidence="5">The sequence shown here is derived from an EMBL/GenBank/DDBJ whole genome shotgun (WGS) entry which is preliminary data.</text>
</comment>
<sequence>MIMGEAGSQENSSRLLMQLEHILGSDPLIDEVGFIHPTQLMALNGGSTGSLDVSAHGSQHSSDHVVETDILQPNSSVFWIKDHKLAISTQALLPLHNAAKHAFTTALRQYKMLHNICTKTDRLVDETVSNRTLASENLPESEVMKHSKSLLLLSCDFGSAWNARKLVLSKNQQLSLFMDELLLSALILSYSPKSDFAWTHRRWVIKTISGKCPNMQEIVEKESKLVENIAEKLKMNYRAWCHRCWLIPYMAKEQMLSELTKSKQWAELHVADNSCFHYRRKLMLRIIEDSCSRQLPEFCFNHVPDLYQMWKEELDWDETLIRRFIGREALWVHRRFLSQCWIKHFVSDLQGAFCHSKNHPGISHDVHSFMYNEMQLFHACLTVLDDEFEDGQAQATLAAAYILWVSKQIPQSQGIKLEDMLRELGGLKTLLNKLCPFRAQLWDGLMS</sequence>
<evidence type="ECO:0000313" key="6">
    <source>
        <dbReference type="Proteomes" id="UP001141806"/>
    </source>
</evidence>
<dbReference type="PANTHER" id="PTHR11129:SF10">
    <property type="entry name" value="PROTEIN PRENYLYLTRANSFERASE SUPERFAMILY PROTEIN"/>
    <property type="match status" value="1"/>
</dbReference>
<dbReference type="Proteomes" id="UP001141806">
    <property type="component" value="Unassembled WGS sequence"/>
</dbReference>
<dbReference type="PROSITE" id="PS51147">
    <property type="entry name" value="PFTA"/>
    <property type="match status" value="1"/>
</dbReference>
<organism evidence="5 6">
    <name type="scientific">Protea cynaroides</name>
    <dbReference type="NCBI Taxonomy" id="273540"/>
    <lineage>
        <taxon>Eukaryota</taxon>
        <taxon>Viridiplantae</taxon>
        <taxon>Streptophyta</taxon>
        <taxon>Embryophyta</taxon>
        <taxon>Tracheophyta</taxon>
        <taxon>Spermatophyta</taxon>
        <taxon>Magnoliopsida</taxon>
        <taxon>Proteales</taxon>
        <taxon>Proteaceae</taxon>
        <taxon>Protea</taxon>
    </lineage>
</organism>
<evidence type="ECO:0000256" key="3">
    <source>
        <dbReference type="ARBA" id="ARBA00022679"/>
    </source>
</evidence>
<evidence type="ECO:0000256" key="4">
    <source>
        <dbReference type="ARBA" id="ARBA00022737"/>
    </source>
</evidence>
<keyword evidence="3" id="KW-0808">Transferase</keyword>
<dbReference type="GO" id="GO:0005965">
    <property type="term" value="C:protein farnesyltransferase complex"/>
    <property type="evidence" value="ECO:0007669"/>
    <property type="project" value="TreeGrafter"/>
</dbReference>
<evidence type="ECO:0000313" key="5">
    <source>
        <dbReference type="EMBL" id="KAJ4950007.1"/>
    </source>
</evidence>
<dbReference type="OrthoDB" id="1924260at2759"/>
<dbReference type="GO" id="GO:0005953">
    <property type="term" value="C:CAAX-protein geranylgeranyltransferase complex"/>
    <property type="evidence" value="ECO:0007669"/>
    <property type="project" value="TreeGrafter"/>
</dbReference>
<evidence type="ECO:0008006" key="7">
    <source>
        <dbReference type="Google" id="ProtNLM"/>
    </source>
</evidence>
<proteinExistence type="inferred from homology"/>
<dbReference type="PANTHER" id="PTHR11129">
    <property type="entry name" value="PROTEIN FARNESYLTRANSFERASE ALPHA SUBUNIT/RAB GERANYLGERANYL TRANSFERASE ALPHA SUBUNIT"/>
    <property type="match status" value="1"/>
</dbReference>
<dbReference type="AlphaFoldDB" id="A0A9Q0GQ26"/>
<accession>A0A9Q0GQ26</accession>
<dbReference type="EMBL" id="JAMYWD010000012">
    <property type="protein sequence ID" value="KAJ4950007.1"/>
    <property type="molecule type" value="Genomic_DNA"/>
</dbReference>
<reference evidence="5" key="1">
    <citation type="journal article" date="2023" name="Plant J.">
        <title>The genome of the king protea, Protea cynaroides.</title>
        <authorList>
            <person name="Chang J."/>
            <person name="Duong T.A."/>
            <person name="Schoeman C."/>
            <person name="Ma X."/>
            <person name="Roodt D."/>
            <person name="Barker N."/>
            <person name="Li Z."/>
            <person name="Van de Peer Y."/>
            <person name="Mizrachi E."/>
        </authorList>
    </citation>
    <scope>NUCLEOTIDE SEQUENCE</scope>
    <source>
        <tissue evidence="5">Young leaves</tissue>
    </source>
</reference>
<protein>
    <recommendedName>
        <fullName evidence="7">Protein prenyltransferase alpha subunit repeat-containing protein 1</fullName>
    </recommendedName>
</protein>